<dbReference type="HAMAP" id="MF_01321">
    <property type="entry name" value="RNApol_bact_RpoB"/>
    <property type="match status" value="1"/>
</dbReference>
<evidence type="ECO:0000259" key="8">
    <source>
        <dbReference type="Pfam" id="PF00562"/>
    </source>
</evidence>
<comment type="function">
    <text evidence="6 7">DNA-dependent RNA polymerase catalyzes the transcription of DNA into RNA using the four ribonucleoside triphosphates as substrates.</text>
</comment>
<organism evidence="14 15">
    <name type="scientific">Muiribacterium halophilum</name>
    <dbReference type="NCBI Taxonomy" id="2053465"/>
    <lineage>
        <taxon>Bacteria</taxon>
        <taxon>Candidatus Muiribacteriota</taxon>
        <taxon>Candidatus Muiribacteriia</taxon>
        <taxon>Candidatus Muiribacteriales</taxon>
        <taxon>Candidatus Muiribacteriaceae</taxon>
        <taxon>Candidatus Muiribacterium</taxon>
    </lineage>
</organism>
<evidence type="ECO:0000256" key="2">
    <source>
        <dbReference type="ARBA" id="ARBA00022679"/>
    </source>
</evidence>
<evidence type="ECO:0000256" key="7">
    <source>
        <dbReference type="RuleBase" id="RU363031"/>
    </source>
</evidence>
<feature type="domain" description="DNA-directed RNA polymerase subunit 2 hybrid-binding" evidence="8">
    <location>
        <begin position="1318"/>
        <end position="1412"/>
    </location>
</feature>
<evidence type="ECO:0000259" key="11">
    <source>
        <dbReference type="Pfam" id="PF04563"/>
    </source>
</evidence>
<dbReference type="EC" id="2.7.7.6" evidence="6 7"/>
<keyword evidence="2 6" id="KW-0808">Transferase</keyword>
<comment type="similarity">
    <text evidence="6 7">Belongs to the RNA polymerase beta chain family.</text>
</comment>
<sequence>MPKFRELAERSKINFGSREQVLDIYDLIKAQTSSYKWFLQPELSHEERRRRGLHEVFLEIFPIKDFSGNLMLEYKGYNLGLARCKKCPGLETGEECRFENCTYDEKKCDIAIVGDVPFRIKHSEQVSKKKSLTYSLRLELIVELINKSTGEIKRQTLYLCDLPIMTKRGTFIYNGTERVIVSQLHRSPGGYFEYDKTKKSYTAKVIPYRGAWLEFELDVIKDLIHVRLDRKRKIPVTTFLKALGYNEEKIKELFAEHHYIIKTLEIDKAENYREALKEIFHKLRPGEPFAAENAIQLLRNLYFDRKRYDMSYVGRYKLNRKIRLRDRIIKKELAETIKDEKGKVIIKEGTKVDLETAQILEEMNLDTIKVRNNDGDIISTIIEKDIEKIYLTDNVFFAEDIMEGKSKKLFKKGTPITEKALETLEARKIEKVNIYRNNVLYPEKSLVEIRHALMDIDQNVIEYAIEVQKYLLGRRTVKEYTFKYEDQKIKIEKDQEITIGLAEAIINSDFPYVEVSKGRILTETDIIAMVRYLIDLSGGVGHLDDIDHLGNRRVRRVGEMLQNQFRISLTKMEREIKEKMTLQDNQGVTAQNFINNRPIKAMLDDYFGTSQLSQFMDQTNPIAELTHKRRISALGPGGVKRERAGYEVRDVHPTHFGKLCPIETPEGPNAGLIASLAVYTRINKFGFLETPYRTFKKGKVTKDLIYMDAYEEDDFIIVPPDVDVKKDGTFEKELVPVKYLSEMGHEFGIMEAKDVDYFMVSPMQMISVAASLIPFLEHDDANRALMGTNMQRQAVPLLNTELPIVGTGIERRVALDSGTGIVADYDCIVEKVAADYIQTRRLDKTETVDLNLKTAGRILRNRKVADDVKVGKKVIVNKDELLTQSVIDKMKKEKVGKIVVYLYKRYHVNKFQRSNQSTCINQRPIVREGAKIEKGEPLADGAATSNSEVALGRNVTVAFMPWEGYNFEDAIILSQRLVKDDVYTSMHVEQYDVETRDTKLGAEEITKDIPNISNEAIRNLDDNGIIRVGAKVKAGDVYVGKVTPKGETDLTVEDKLLRAIFGEKARDVRNTSATIPNGESGTVIDVNVFSRENKDELPHDINTLVSVYIAQKRKILVGDKMAGRHGNKGVISNILPEQDMPYLEDGTPIDIILNPLGVPSRMNLGQVLEAYLGYIGFVFNTYMETPVFDGIKEKELFKLLVIANLVRFRKVGIHNKNGKVFSNLVIDTIPDEERKEIIKIAIDKDVYAAFAYVCKKYNARVMSPKSSIIIASLNSTKEADISKAVKSGKLDKIFKMVSSEYFMEESFVPAYQITRNGGKIEKKEIKDFDNDFFFDDESKELFAKLKEAELFDFEIGKQWIYDGRNGRKFENPVMIGNIYMLKLAHLVDDKIHARATGPYSLVTQQPLGGKAQFGGQRFGEMEVWALEAYGAAHVLQEMLTVKSDDVEGRVQVYETIIKGGNTITASVPESFKVLVSELQSLCLKVELIKDDEIKQVQNTTDNDKAEEASTIA</sequence>
<keyword evidence="4 6" id="KW-0804">Transcription</keyword>
<dbReference type="SUPFAM" id="SSF64484">
    <property type="entry name" value="beta and beta-prime subunits of DNA dependent RNA-polymerase"/>
    <property type="match status" value="2"/>
</dbReference>
<dbReference type="InterPro" id="IPR007121">
    <property type="entry name" value="RNA_pol_bsu_CS"/>
</dbReference>
<dbReference type="InterPro" id="IPR042107">
    <property type="entry name" value="DNA-dir_RNA_pol_bsu_ext_1_sf"/>
</dbReference>
<dbReference type="InterPro" id="IPR007641">
    <property type="entry name" value="RNA_pol_Rpb2_7"/>
</dbReference>
<dbReference type="InterPro" id="IPR037033">
    <property type="entry name" value="DNA-dir_RNAP_su2_hyb_sf"/>
</dbReference>
<dbReference type="Gene3D" id="3.90.1100.10">
    <property type="match status" value="1"/>
</dbReference>
<dbReference type="Gene3D" id="2.30.150.10">
    <property type="entry name" value="DNA-directed RNA polymerase, beta subunit, external 1 domain"/>
    <property type="match status" value="1"/>
</dbReference>
<keyword evidence="1 6" id="KW-0240">DNA-directed RNA polymerase</keyword>
<protein>
    <recommendedName>
        <fullName evidence="6 7">DNA-directed RNA polymerase subunit beta</fullName>
        <shortName evidence="6">RNAP subunit beta</shortName>
        <ecNumber evidence="6 7">2.7.7.6</ecNumber>
    </recommendedName>
    <alternativeName>
        <fullName evidence="6">RNA polymerase subunit beta</fullName>
    </alternativeName>
    <alternativeName>
        <fullName evidence="6">Transcriptase subunit beta</fullName>
    </alternativeName>
</protein>
<dbReference type="InterPro" id="IPR015712">
    <property type="entry name" value="DNA-dir_RNA_pol_su2"/>
</dbReference>
<reference evidence="14 15" key="1">
    <citation type="submission" date="2017-11" db="EMBL/GenBank/DDBJ databases">
        <title>Genome-resolved metagenomics identifies genetic mobility, metabolic interactions, and unexpected diversity in perchlorate-reducing communities.</title>
        <authorList>
            <person name="Barnum T.P."/>
            <person name="Figueroa I.A."/>
            <person name="Carlstrom C.I."/>
            <person name="Lucas L.N."/>
            <person name="Engelbrektson A.L."/>
            <person name="Coates J.D."/>
        </authorList>
    </citation>
    <scope>NUCLEOTIDE SEQUENCE [LARGE SCALE GENOMIC DNA]</scope>
    <source>
        <strain evidence="14">BM706</strain>
    </source>
</reference>
<dbReference type="Proteomes" id="UP000234857">
    <property type="component" value="Unassembled WGS sequence"/>
</dbReference>
<dbReference type="GO" id="GO:0003677">
    <property type="term" value="F:DNA binding"/>
    <property type="evidence" value="ECO:0007669"/>
    <property type="project" value="UniProtKB-UniRule"/>
</dbReference>
<keyword evidence="3 6" id="KW-0548">Nucleotidyltransferase</keyword>
<evidence type="ECO:0000259" key="12">
    <source>
        <dbReference type="Pfam" id="PF04565"/>
    </source>
</evidence>
<feature type="domain" description="DNA-directed RNA polymerase beta subunit external 1" evidence="13">
    <location>
        <begin position="692"/>
        <end position="761"/>
    </location>
</feature>
<dbReference type="InterPro" id="IPR007645">
    <property type="entry name" value="RNA_pol_Rpb2_3"/>
</dbReference>
<dbReference type="Pfam" id="PF04561">
    <property type="entry name" value="RNA_pol_Rpb2_2"/>
    <property type="match status" value="2"/>
</dbReference>
<dbReference type="Gene3D" id="3.90.1800.10">
    <property type="entry name" value="RNA polymerase alpha subunit dimerisation domain"/>
    <property type="match status" value="1"/>
</dbReference>
<dbReference type="Gene3D" id="3.90.1110.10">
    <property type="entry name" value="RNA polymerase Rpb2, domain 2"/>
    <property type="match status" value="1"/>
</dbReference>
<dbReference type="Pfam" id="PF04560">
    <property type="entry name" value="RNA_pol_Rpb2_7"/>
    <property type="match status" value="1"/>
</dbReference>
<dbReference type="Pfam" id="PF04563">
    <property type="entry name" value="RNA_pol_Rpb2_1"/>
    <property type="match status" value="1"/>
</dbReference>
<proteinExistence type="inferred from homology"/>
<dbReference type="CDD" id="cd00653">
    <property type="entry name" value="RNA_pol_B_RPB2"/>
    <property type="match status" value="1"/>
</dbReference>
<gene>
    <name evidence="6" type="primary">rpoB</name>
    <name evidence="14" type="ORF">C0601_06115</name>
</gene>
<comment type="catalytic activity">
    <reaction evidence="5 6 7">
        <text>RNA(n) + a ribonucleoside 5'-triphosphate = RNA(n+1) + diphosphate</text>
        <dbReference type="Rhea" id="RHEA:21248"/>
        <dbReference type="Rhea" id="RHEA-COMP:14527"/>
        <dbReference type="Rhea" id="RHEA-COMP:17342"/>
        <dbReference type="ChEBI" id="CHEBI:33019"/>
        <dbReference type="ChEBI" id="CHEBI:61557"/>
        <dbReference type="ChEBI" id="CHEBI:140395"/>
        <dbReference type="EC" id="2.7.7.6"/>
    </reaction>
</comment>
<dbReference type="Gene3D" id="2.40.50.100">
    <property type="match status" value="1"/>
</dbReference>
<accession>A0A2N5ZGW5</accession>
<dbReference type="InterPro" id="IPR014724">
    <property type="entry name" value="RNA_pol_RPB2_OB-fold"/>
</dbReference>
<evidence type="ECO:0000259" key="9">
    <source>
        <dbReference type="Pfam" id="PF04560"/>
    </source>
</evidence>
<dbReference type="GO" id="GO:0003899">
    <property type="term" value="F:DNA-directed RNA polymerase activity"/>
    <property type="evidence" value="ECO:0007669"/>
    <property type="project" value="UniProtKB-UniRule"/>
</dbReference>
<dbReference type="InterPro" id="IPR007120">
    <property type="entry name" value="DNA-dir_RNAP_su2_dom"/>
</dbReference>
<feature type="domain" description="RNA polymerase Rpb2" evidence="9">
    <location>
        <begin position="1414"/>
        <end position="1489"/>
    </location>
</feature>
<dbReference type="InterPro" id="IPR019462">
    <property type="entry name" value="DNA-dir_RNA_pol_bsu_external_1"/>
</dbReference>
<evidence type="ECO:0000256" key="5">
    <source>
        <dbReference type="ARBA" id="ARBA00048552"/>
    </source>
</evidence>
<dbReference type="Gene3D" id="2.40.50.150">
    <property type="match status" value="1"/>
</dbReference>
<evidence type="ECO:0000256" key="6">
    <source>
        <dbReference type="HAMAP-Rule" id="MF_01321"/>
    </source>
</evidence>
<comment type="subunit">
    <text evidence="6 7">The RNAP catalytic core consists of 2 alpha, 1 beta, 1 beta' and 1 omega subunit. When a sigma factor is associated with the core the holoenzyme is formed, which can initiate transcription.</text>
</comment>
<dbReference type="InterPro" id="IPR037034">
    <property type="entry name" value="RNA_pol_Rpb2_2_sf"/>
</dbReference>
<evidence type="ECO:0000256" key="1">
    <source>
        <dbReference type="ARBA" id="ARBA00022478"/>
    </source>
</evidence>
<dbReference type="EMBL" id="PKTG01000079">
    <property type="protein sequence ID" value="PLX17886.1"/>
    <property type="molecule type" value="Genomic_DNA"/>
</dbReference>
<evidence type="ECO:0000313" key="14">
    <source>
        <dbReference type="EMBL" id="PLX17886.1"/>
    </source>
</evidence>
<dbReference type="PROSITE" id="PS01166">
    <property type="entry name" value="RNA_POL_BETA"/>
    <property type="match status" value="1"/>
</dbReference>
<dbReference type="Gene3D" id="2.40.270.10">
    <property type="entry name" value="DNA-directed RNA polymerase, subunit 2, domain 6"/>
    <property type="match status" value="1"/>
</dbReference>
<feature type="domain" description="RNA polymerase beta subunit protrusion" evidence="11">
    <location>
        <begin position="127"/>
        <end position="600"/>
    </location>
</feature>
<dbReference type="FunFam" id="3.90.1800.10:FF:000001">
    <property type="entry name" value="DNA-directed RNA polymerase subunit beta"/>
    <property type="match status" value="1"/>
</dbReference>
<evidence type="ECO:0000256" key="4">
    <source>
        <dbReference type="ARBA" id="ARBA00023163"/>
    </source>
</evidence>
<dbReference type="PANTHER" id="PTHR20856">
    <property type="entry name" value="DNA-DIRECTED RNA POLYMERASE I SUBUNIT 2"/>
    <property type="match status" value="1"/>
</dbReference>
<evidence type="ECO:0000256" key="3">
    <source>
        <dbReference type="ARBA" id="ARBA00022695"/>
    </source>
</evidence>
<dbReference type="Pfam" id="PF00562">
    <property type="entry name" value="RNA_pol_Rpb2_6"/>
    <property type="match status" value="2"/>
</dbReference>
<comment type="caution">
    <text evidence="14">The sequence shown here is derived from an EMBL/GenBank/DDBJ whole genome shotgun (WGS) entry which is preliminary data.</text>
</comment>
<evidence type="ECO:0000259" key="10">
    <source>
        <dbReference type="Pfam" id="PF04561"/>
    </source>
</evidence>
<dbReference type="GO" id="GO:0032549">
    <property type="term" value="F:ribonucleoside binding"/>
    <property type="evidence" value="ECO:0007669"/>
    <property type="project" value="InterPro"/>
</dbReference>
<evidence type="ECO:0000259" key="13">
    <source>
        <dbReference type="Pfam" id="PF10385"/>
    </source>
</evidence>
<name>A0A2N5ZGW5_MUIH1</name>
<dbReference type="InterPro" id="IPR007642">
    <property type="entry name" value="RNA_pol_Rpb2_2"/>
</dbReference>
<evidence type="ECO:0000313" key="15">
    <source>
        <dbReference type="Proteomes" id="UP000234857"/>
    </source>
</evidence>
<dbReference type="GO" id="GO:0000428">
    <property type="term" value="C:DNA-directed RNA polymerase complex"/>
    <property type="evidence" value="ECO:0007669"/>
    <property type="project" value="UniProtKB-KW"/>
</dbReference>
<feature type="domain" description="DNA-directed RNA polymerase subunit 2 hybrid-binding" evidence="8">
    <location>
        <begin position="889"/>
        <end position="1201"/>
    </location>
</feature>
<dbReference type="InterPro" id="IPR007644">
    <property type="entry name" value="RNA_pol_bsu_protrusion"/>
</dbReference>
<dbReference type="Pfam" id="PF04565">
    <property type="entry name" value="RNA_pol_Rpb2_3"/>
    <property type="match status" value="1"/>
</dbReference>
<dbReference type="GO" id="GO:0006351">
    <property type="term" value="P:DNA-templated transcription"/>
    <property type="evidence" value="ECO:0007669"/>
    <property type="project" value="UniProtKB-UniRule"/>
</dbReference>
<dbReference type="Pfam" id="PF10385">
    <property type="entry name" value="RNA_pol_Rpb2_45"/>
    <property type="match status" value="1"/>
</dbReference>
<feature type="domain" description="RNA polymerase Rpb2" evidence="10">
    <location>
        <begin position="518"/>
        <end position="555"/>
    </location>
</feature>
<feature type="domain" description="RNA polymerase Rpb2" evidence="12">
    <location>
        <begin position="614"/>
        <end position="682"/>
    </location>
</feature>
<feature type="domain" description="RNA polymerase Rpb2" evidence="10">
    <location>
        <begin position="186"/>
        <end position="326"/>
    </location>
</feature>
<dbReference type="NCBIfam" id="NF001616">
    <property type="entry name" value="PRK00405.1"/>
    <property type="match status" value="1"/>
</dbReference>
<dbReference type="InterPro" id="IPR010243">
    <property type="entry name" value="RNA_pol_bsu_bac"/>
</dbReference>